<dbReference type="AlphaFoldDB" id="A0A2I4AV22"/>
<comment type="similarity">
    <text evidence="7">Belongs to the calycin superfamily. Lipocalin family.</text>
</comment>
<feature type="region of interest" description="Disordered" evidence="8">
    <location>
        <begin position="187"/>
        <end position="206"/>
    </location>
</feature>
<evidence type="ECO:0000256" key="8">
    <source>
        <dbReference type="SAM" id="MobiDB-lite"/>
    </source>
</evidence>
<evidence type="ECO:0000256" key="9">
    <source>
        <dbReference type="SAM" id="SignalP"/>
    </source>
</evidence>
<name>A0A2I4AV22_AUSLI</name>
<dbReference type="STRING" id="52670.A0A2I4AV22"/>
<dbReference type="InterPro" id="IPR000566">
    <property type="entry name" value="Lipocln_cytosolic_FA-bd_dom"/>
</dbReference>
<feature type="chain" id="PRO_5014171433" evidence="9">
    <location>
        <begin position="19"/>
        <end position="206"/>
    </location>
</feature>
<evidence type="ECO:0000256" key="4">
    <source>
        <dbReference type="ARBA" id="ARBA00022729"/>
    </source>
</evidence>
<evidence type="ECO:0000259" key="10">
    <source>
        <dbReference type="Pfam" id="PF00061"/>
    </source>
</evidence>
<dbReference type="RefSeq" id="XP_013859338.1">
    <property type="nucleotide sequence ID" value="XM_014003884.1"/>
</dbReference>
<dbReference type="SUPFAM" id="SSF50814">
    <property type="entry name" value="Lipocalins"/>
    <property type="match status" value="1"/>
</dbReference>
<keyword evidence="11" id="KW-1185">Reference proteome</keyword>
<keyword evidence="6" id="KW-1015">Disulfide bond</keyword>
<dbReference type="GO" id="GO:0004867">
    <property type="term" value="F:serine-type endopeptidase inhibitor activity"/>
    <property type="evidence" value="ECO:0007669"/>
    <property type="project" value="UniProtKB-KW"/>
</dbReference>
<dbReference type="PROSITE" id="PS00213">
    <property type="entry name" value="LIPOCALIN"/>
    <property type="match status" value="1"/>
</dbReference>
<proteinExistence type="inferred from homology"/>
<dbReference type="Pfam" id="PF00061">
    <property type="entry name" value="Lipocalin"/>
    <property type="match status" value="1"/>
</dbReference>
<dbReference type="InParanoid" id="A0A2I4AV22"/>
<dbReference type="InterPro" id="IPR029856">
    <property type="entry name" value="AMBP"/>
</dbReference>
<dbReference type="InterPro" id="IPR022272">
    <property type="entry name" value="Lipocalin_CS"/>
</dbReference>
<dbReference type="PANTHER" id="PTHR46676:SF1">
    <property type="entry name" value="PROTEIN AMBP"/>
    <property type="match status" value="1"/>
</dbReference>
<dbReference type="KEGG" id="alim:106514565"/>
<evidence type="ECO:0000313" key="11">
    <source>
        <dbReference type="Proteomes" id="UP000192220"/>
    </source>
</evidence>
<dbReference type="PRINTS" id="PR01215">
    <property type="entry name" value="A1MCGLOBULIN"/>
</dbReference>
<dbReference type="GeneID" id="106514565"/>
<dbReference type="Gene3D" id="2.40.128.20">
    <property type="match status" value="1"/>
</dbReference>
<keyword evidence="4 9" id="KW-0732">Signal</keyword>
<evidence type="ECO:0000313" key="12">
    <source>
        <dbReference type="RefSeq" id="XP_013859338.1"/>
    </source>
</evidence>
<evidence type="ECO:0000256" key="6">
    <source>
        <dbReference type="ARBA" id="ARBA00023157"/>
    </source>
</evidence>
<keyword evidence="3" id="KW-0646">Protease inhibitor</keyword>
<dbReference type="PRINTS" id="PR00179">
    <property type="entry name" value="LIPOCALIN"/>
</dbReference>
<gene>
    <name evidence="12" type="primary">LOC106514565</name>
</gene>
<evidence type="ECO:0000256" key="3">
    <source>
        <dbReference type="ARBA" id="ARBA00022690"/>
    </source>
</evidence>
<dbReference type="InterPro" id="IPR012674">
    <property type="entry name" value="Calycin"/>
</dbReference>
<evidence type="ECO:0000256" key="5">
    <source>
        <dbReference type="ARBA" id="ARBA00022900"/>
    </source>
</evidence>
<keyword evidence="2" id="KW-0964">Secreted</keyword>
<accession>A0A2I4AV22</accession>
<evidence type="ECO:0000256" key="2">
    <source>
        <dbReference type="ARBA" id="ARBA00022525"/>
    </source>
</evidence>
<feature type="domain" description="Lipocalin/cytosolic fatty-acid binding" evidence="10">
    <location>
        <begin position="37"/>
        <end position="178"/>
    </location>
</feature>
<dbReference type="OrthoDB" id="9949223at2759"/>
<comment type="subcellular location">
    <subcellularLocation>
        <location evidence="1">Secreted</location>
    </subcellularLocation>
</comment>
<evidence type="ECO:0000256" key="1">
    <source>
        <dbReference type="ARBA" id="ARBA00004613"/>
    </source>
</evidence>
<dbReference type="InterPro" id="IPR002968">
    <property type="entry name" value="A1-microglobln"/>
</dbReference>
<protein>
    <submittedName>
        <fullName evidence="12">Protein AMBP</fullName>
    </submittedName>
</protein>
<dbReference type="Proteomes" id="UP000192220">
    <property type="component" value="Unplaced"/>
</dbReference>
<keyword evidence="5" id="KW-0722">Serine protease inhibitor</keyword>
<dbReference type="GO" id="GO:0005576">
    <property type="term" value="C:extracellular region"/>
    <property type="evidence" value="ECO:0007669"/>
    <property type="project" value="UniProtKB-SubCell"/>
</dbReference>
<organism evidence="11 12">
    <name type="scientific">Austrofundulus limnaeus</name>
    <name type="common">Annual killifish</name>
    <dbReference type="NCBI Taxonomy" id="52670"/>
    <lineage>
        <taxon>Eukaryota</taxon>
        <taxon>Metazoa</taxon>
        <taxon>Chordata</taxon>
        <taxon>Craniata</taxon>
        <taxon>Vertebrata</taxon>
        <taxon>Euteleostomi</taxon>
        <taxon>Actinopterygii</taxon>
        <taxon>Neopterygii</taxon>
        <taxon>Teleostei</taxon>
        <taxon>Neoteleostei</taxon>
        <taxon>Acanthomorphata</taxon>
        <taxon>Ovalentaria</taxon>
        <taxon>Atherinomorphae</taxon>
        <taxon>Cyprinodontiformes</taxon>
        <taxon>Rivulidae</taxon>
        <taxon>Austrofundulus</taxon>
    </lineage>
</organism>
<sequence>MQQMRCLVPLLVLGLTWSLPSGPASPQENFEFEQFIGRWYETAVASTCPHYSLRKKGNPVIVALEIKNVTSEGNFTMLASTFRNGSCEETSTVYSLTNTPGRFFHHVARFNADVDSFVVHTDYNEYAMILQLSTEEPSGIKTTTVKLYSRTLSVSAPVLNLYKTLVGQHVSEDAVIMNQHKGDCAPGEQAMKLTPHPQTFVPERSN</sequence>
<reference evidence="12" key="1">
    <citation type="submission" date="2025-08" db="UniProtKB">
        <authorList>
            <consortium name="RefSeq"/>
        </authorList>
    </citation>
    <scope>IDENTIFICATION</scope>
    <source>
        <strain evidence="12">Quisiro</strain>
        <tissue evidence="12">Liver</tissue>
    </source>
</reference>
<feature type="signal peptide" evidence="9">
    <location>
        <begin position="1"/>
        <end position="18"/>
    </location>
</feature>
<dbReference type="PANTHER" id="PTHR46676">
    <property type="entry name" value="PROTEIN AMBP"/>
    <property type="match status" value="1"/>
</dbReference>
<evidence type="ECO:0000256" key="7">
    <source>
        <dbReference type="RuleBase" id="RU003695"/>
    </source>
</evidence>